<organism evidence="2 3">
    <name type="scientific">Vulcanisaeta souniana JCM 11219</name>
    <dbReference type="NCBI Taxonomy" id="1293586"/>
    <lineage>
        <taxon>Archaea</taxon>
        <taxon>Thermoproteota</taxon>
        <taxon>Thermoprotei</taxon>
        <taxon>Thermoproteales</taxon>
        <taxon>Thermoproteaceae</taxon>
        <taxon>Vulcanisaeta</taxon>
    </lineage>
</organism>
<reference evidence="2" key="2">
    <citation type="submission" date="2020-09" db="EMBL/GenBank/DDBJ databases">
        <authorList>
            <person name="Sun Q."/>
            <person name="Ohkuma M."/>
        </authorList>
    </citation>
    <scope>NUCLEOTIDE SEQUENCE</scope>
    <source>
        <strain evidence="2">JCM 11219</strain>
    </source>
</reference>
<accession>A0A830E3D8</accession>
<keyword evidence="4" id="KW-1185">Reference proteome</keyword>
<dbReference type="EMBL" id="BMNM01000005">
    <property type="protein sequence ID" value="GGI78841.1"/>
    <property type="molecule type" value="Genomic_DNA"/>
</dbReference>
<dbReference type="RefSeq" id="WP_188603349.1">
    <property type="nucleotide sequence ID" value="NZ_AP026830.1"/>
</dbReference>
<dbReference type="Pfam" id="PF09895">
    <property type="entry name" value="DUF2122"/>
    <property type="match status" value="1"/>
</dbReference>
<proteinExistence type="predicted"/>
<keyword evidence="2" id="KW-0540">Nuclease</keyword>
<dbReference type="AlphaFoldDB" id="A0A830E3D8"/>
<evidence type="ECO:0000313" key="4">
    <source>
        <dbReference type="Proteomes" id="UP001060771"/>
    </source>
</evidence>
<gene>
    <name evidence="2" type="ORF">GCM10007112_14620</name>
    <name evidence="1" type="ORF">Vsou_23550</name>
</gene>
<sequence length="149" mass="15920">MDCQQAVNNVIPVIHNPASVQKLLDAVRVSLGFGVRTIVVTKAVGTAAQQGIPEAFRLVLKSGVALVVLPDIKDAVELLRPDNIYFLSTRGDSMGEIKGKSLMVIQASDQPFMQSELALGRQVRVVGRDIGSTALLTLALTRVLGPCIE</sequence>
<dbReference type="EMBL" id="AP026830">
    <property type="protein sequence ID" value="BDR93262.1"/>
    <property type="molecule type" value="Genomic_DNA"/>
</dbReference>
<evidence type="ECO:0000313" key="1">
    <source>
        <dbReference type="EMBL" id="BDR93262.1"/>
    </source>
</evidence>
<dbReference type="GO" id="GO:0004527">
    <property type="term" value="F:exonuclease activity"/>
    <property type="evidence" value="ECO:0007669"/>
    <property type="project" value="UniProtKB-KW"/>
</dbReference>
<dbReference type="OrthoDB" id="18579at2157"/>
<keyword evidence="2" id="KW-0269">Exonuclease</keyword>
<reference evidence="1" key="4">
    <citation type="journal article" date="2023" name="Microbiol. Resour. Announc.">
        <title>Complete Genome Sequence of Vulcanisaeta souniana Strain IC-059, a Hyperthermophilic Archaeon Isolated from Hot Spring Water in Japan.</title>
        <authorList>
            <person name="Kato S."/>
            <person name="Itoh T."/>
            <person name="Wu L."/>
            <person name="Ma J."/>
            <person name="Ohkuma M."/>
        </authorList>
    </citation>
    <scope>NUCLEOTIDE SEQUENCE</scope>
    <source>
        <strain evidence="1">JCM 11219</strain>
    </source>
</reference>
<reference evidence="4" key="3">
    <citation type="submission" date="2022-09" db="EMBL/GenBank/DDBJ databases">
        <title>Complete genome sequence of Vulcanisaeta souniana.</title>
        <authorList>
            <person name="Kato S."/>
            <person name="Itoh T."/>
            <person name="Ohkuma M."/>
        </authorList>
    </citation>
    <scope>NUCLEOTIDE SEQUENCE [LARGE SCALE GENOMIC DNA]</scope>
    <source>
        <strain evidence="4">JCM 11219</strain>
    </source>
</reference>
<dbReference type="Proteomes" id="UP001060771">
    <property type="component" value="Chromosome"/>
</dbReference>
<evidence type="ECO:0000313" key="2">
    <source>
        <dbReference type="EMBL" id="GGI78841.1"/>
    </source>
</evidence>
<dbReference type="InterPro" id="IPR018665">
    <property type="entry name" value="DUF2122_RecB-nuclease-rel"/>
</dbReference>
<name>A0A830E3D8_9CREN</name>
<evidence type="ECO:0000313" key="3">
    <source>
        <dbReference type="Proteomes" id="UP000657075"/>
    </source>
</evidence>
<protein>
    <submittedName>
        <fullName evidence="2">Exonuclease</fullName>
    </submittedName>
</protein>
<dbReference type="Proteomes" id="UP000657075">
    <property type="component" value="Unassembled WGS sequence"/>
</dbReference>
<dbReference type="GeneID" id="76207898"/>
<reference evidence="2" key="1">
    <citation type="journal article" date="2014" name="Int. J. Syst. Evol. Microbiol.">
        <title>Complete genome sequence of Corynebacterium casei LMG S-19264T (=DSM 44701T), isolated from a smear-ripened cheese.</title>
        <authorList>
            <consortium name="US DOE Joint Genome Institute (JGI-PGF)"/>
            <person name="Walter F."/>
            <person name="Albersmeier A."/>
            <person name="Kalinowski J."/>
            <person name="Ruckert C."/>
        </authorList>
    </citation>
    <scope>NUCLEOTIDE SEQUENCE</scope>
    <source>
        <strain evidence="2">JCM 11219</strain>
    </source>
</reference>
<keyword evidence="2" id="KW-0378">Hydrolase</keyword>